<feature type="binding site" evidence="7">
    <location>
        <position position="17"/>
    </location>
    <ligand>
        <name>Mg(2+)</name>
        <dbReference type="ChEBI" id="CHEBI:18420"/>
    </ligand>
</feature>
<evidence type="ECO:0000256" key="1">
    <source>
        <dbReference type="ARBA" id="ARBA00001946"/>
    </source>
</evidence>
<dbReference type="InterPro" id="IPR010023">
    <property type="entry name" value="KdsC_fam"/>
</dbReference>
<dbReference type="SFLD" id="SFLDG01136">
    <property type="entry name" value="C1.6:_Phosphoserine_Phosphatas"/>
    <property type="match status" value="1"/>
</dbReference>
<evidence type="ECO:0000256" key="5">
    <source>
        <dbReference type="ARBA" id="ARBA00022801"/>
    </source>
</evidence>
<dbReference type="Pfam" id="PF08282">
    <property type="entry name" value="Hydrolase_3"/>
    <property type="match status" value="1"/>
</dbReference>
<dbReference type="PANTHER" id="PTHR21485">
    <property type="entry name" value="HAD SUPERFAMILY MEMBERS CMAS AND KDSC"/>
    <property type="match status" value="1"/>
</dbReference>
<dbReference type="EMBL" id="CP002352">
    <property type="protein sequence ID" value="ADV44990.1"/>
    <property type="molecule type" value="Genomic_DNA"/>
</dbReference>
<dbReference type="AlphaFoldDB" id="E6SQE3"/>
<dbReference type="GO" id="GO:0046872">
    <property type="term" value="F:metal ion binding"/>
    <property type="evidence" value="ECO:0007669"/>
    <property type="project" value="UniProtKB-KW"/>
</dbReference>
<keyword evidence="9" id="KW-1185">Reference proteome</keyword>
<comment type="cofactor">
    <cofactor evidence="1 7">
        <name>Mg(2+)</name>
        <dbReference type="ChEBI" id="CHEBI:18420"/>
    </cofactor>
</comment>
<dbReference type="Proteomes" id="UP000008630">
    <property type="component" value="Chromosome"/>
</dbReference>
<proteinExistence type="inferred from homology"/>
<evidence type="ECO:0000256" key="2">
    <source>
        <dbReference type="ARBA" id="ARBA00005893"/>
    </source>
</evidence>
<protein>
    <submittedName>
        <fullName evidence="8">3-deoxy-D-manno-octulosonate 8-phosphate phosphatase, YrbI family</fullName>
    </submittedName>
</protein>
<name>E6SQE3_BACT6</name>
<sequence length="176" mass="19403">MSTINHDLQKIKALVFDVDGVLSANVVPMSPEGEPLRTVNIKDGYSLHIAAKQGLLLGIITGGKTEAVRRRFMALGFAEENIYMASSVKIHDYRDFRDRHGLKDEEILYVGDDIPDIEVMLACGLPCCPKDAAPEVKAIAHYISHADGGYGCGRDIVEQVLKVKGLWMTDEKAFGW</sequence>
<dbReference type="InterPro" id="IPR036412">
    <property type="entry name" value="HAD-like_sf"/>
</dbReference>
<dbReference type="SUPFAM" id="SSF56784">
    <property type="entry name" value="HAD-like"/>
    <property type="match status" value="1"/>
</dbReference>
<reference evidence="8 9" key="2">
    <citation type="journal article" date="2011" name="Stand. Genomic Sci.">
        <title>Complete genome sequence of Bacteroides helcogenes type strain (P 36-108).</title>
        <authorList>
            <person name="Pati A."/>
            <person name="Gronow S."/>
            <person name="Zeytun A."/>
            <person name="Lapidus A."/>
            <person name="Nolan M."/>
            <person name="Hammon N."/>
            <person name="Deshpande S."/>
            <person name="Cheng J.F."/>
            <person name="Tapia R."/>
            <person name="Han C."/>
            <person name="Goodwin L."/>
            <person name="Pitluck S."/>
            <person name="Liolios K."/>
            <person name="Pagani I."/>
            <person name="Ivanova N."/>
            <person name="Mavromatis K."/>
            <person name="Chen A."/>
            <person name="Palaniappan K."/>
            <person name="Land M."/>
            <person name="Hauser L."/>
            <person name="Chang Y.J."/>
            <person name="Jeffries C.D."/>
            <person name="Detter J.C."/>
            <person name="Brambilla E."/>
            <person name="Rohde M."/>
            <person name="Goker M."/>
            <person name="Woyke T."/>
            <person name="Bristow J."/>
            <person name="Eisen J.A."/>
            <person name="Markowitz V."/>
            <person name="Hugenholtz P."/>
            <person name="Kyrpides N.C."/>
            <person name="Klenk H.P."/>
            <person name="Lucas S."/>
        </authorList>
    </citation>
    <scope>NUCLEOTIDE SEQUENCE [LARGE SCALE GENOMIC DNA]</scope>
    <source>
        <strain evidence="9">ATCC 35417 / DSM 20613 / JCM 6297 / CCUG 15421 / P 36-108</strain>
    </source>
</reference>
<organism evidence="8 9">
    <name type="scientific">Bacteroides helcogenes (strain ATCC 35417 / DSM 20613 / JCM 6297 / CCUG 15421 / P 36-108)</name>
    <dbReference type="NCBI Taxonomy" id="693979"/>
    <lineage>
        <taxon>Bacteria</taxon>
        <taxon>Pseudomonadati</taxon>
        <taxon>Bacteroidota</taxon>
        <taxon>Bacteroidia</taxon>
        <taxon>Bacteroidales</taxon>
        <taxon>Bacteroidaceae</taxon>
        <taxon>Bacteroides</taxon>
    </lineage>
</organism>
<dbReference type="Gene3D" id="3.40.50.1000">
    <property type="entry name" value="HAD superfamily/HAD-like"/>
    <property type="match status" value="1"/>
</dbReference>
<dbReference type="PATRIC" id="fig|693979.3.peg.3210"/>
<dbReference type="HOGENOM" id="CLU_106694_1_0_10"/>
<dbReference type="FunFam" id="3.40.50.1000:FF:000029">
    <property type="entry name" value="3-deoxy-D-manno-octulosonate 8-phosphate phosphatase KdsC"/>
    <property type="match status" value="1"/>
</dbReference>
<feature type="binding site" evidence="7">
    <location>
        <position position="19"/>
    </location>
    <ligand>
        <name>substrate</name>
    </ligand>
</feature>
<keyword evidence="4 7" id="KW-0479">Metal-binding</keyword>
<dbReference type="SFLD" id="SFLDG01138">
    <property type="entry name" value="C1.6.2:_Deoxy-d-mannose-octulo"/>
    <property type="match status" value="1"/>
</dbReference>
<dbReference type="GO" id="GO:0016788">
    <property type="term" value="F:hydrolase activity, acting on ester bonds"/>
    <property type="evidence" value="ECO:0007669"/>
    <property type="project" value="InterPro"/>
</dbReference>
<evidence type="ECO:0000256" key="3">
    <source>
        <dbReference type="ARBA" id="ARBA00011881"/>
    </source>
</evidence>
<evidence type="ECO:0000256" key="4">
    <source>
        <dbReference type="ARBA" id="ARBA00022723"/>
    </source>
</evidence>
<dbReference type="RefSeq" id="WP_013548577.1">
    <property type="nucleotide sequence ID" value="NC_014933.1"/>
</dbReference>
<dbReference type="STRING" id="693979.Bache_3062"/>
<evidence type="ECO:0000313" key="9">
    <source>
        <dbReference type="Proteomes" id="UP000008630"/>
    </source>
</evidence>
<dbReference type="NCBIfam" id="TIGR01670">
    <property type="entry name" value="KdsC-phosphatas"/>
    <property type="match status" value="1"/>
</dbReference>
<dbReference type="SFLD" id="SFLDS00003">
    <property type="entry name" value="Haloacid_Dehalogenase"/>
    <property type="match status" value="1"/>
</dbReference>
<evidence type="ECO:0000313" key="8">
    <source>
        <dbReference type="EMBL" id="ADV44990.1"/>
    </source>
</evidence>
<keyword evidence="6 7" id="KW-0460">Magnesium</keyword>
<dbReference type="PANTHER" id="PTHR21485:SF3">
    <property type="entry name" value="N-ACYLNEURAMINATE CYTIDYLYLTRANSFERASE"/>
    <property type="match status" value="1"/>
</dbReference>
<accession>E6SQE3</accession>
<keyword evidence="5" id="KW-0378">Hydrolase</keyword>
<comment type="subunit">
    <text evidence="3">Homotetramer.</text>
</comment>
<dbReference type="OrthoDB" id="9805604at2"/>
<comment type="similarity">
    <text evidence="2">Belongs to the KdsC family.</text>
</comment>
<dbReference type="eggNOG" id="COG1778">
    <property type="taxonomic scope" value="Bacteria"/>
</dbReference>
<dbReference type="PIRSF" id="PIRSF006118">
    <property type="entry name" value="KDO8-P_Ptase"/>
    <property type="match status" value="1"/>
</dbReference>
<reference key="1">
    <citation type="submission" date="2010-11" db="EMBL/GenBank/DDBJ databases">
        <title>The complete genome of Bacteroides helcogenes P 36-108.</title>
        <authorList>
            <consortium name="US DOE Joint Genome Institute (JGI-PGF)"/>
            <person name="Lucas S."/>
            <person name="Copeland A."/>
            <person name="Lapidus A."/>
            <person name="Bruce D."/>
            <person name="Goodwin L."/>
            <person name="Pitluck S."/>
            <person name="Kyrpides N."/>
            <person name="Mavromatis K."/>
            <person name="Ivanova N."/>
            <person name="Zeytun A."/>
            <person name="Brettin T."/>
            <person name="Detter J.C."/>
            <person name="Tapia R."/>
            <person name="Han C."/>
            <person name="Land M."/>
            <person name="Hauser L."/>
            <person name="Markowitz V."/>
            <person name="Cheng J.-F."/>
            <person name="Hugenholtz P."/>
            <person name="Woyke T."/>
            <person name="Wu D."/>
            <person name="Gronow S."/>
            <person name="Wellnitz S."/>
            <person name="Brambilla E."/>
            <person name="Klenk H.-P."/>
            <person name="Eisen J.A."/>
        </authorList>
    </citation>
    <scope>NUCLEOTIDE SEQUENCE</scope>
    <source>
        <strain>P 36-108</strain>
    </source>
</reference>
<dbReference type="InterPro" id="IPR050793">
    <property type="entry name" value="CMP-NeuNAc_synthase"/>
</dbReference>
<evidence type="ECO:0000256" key="6">
    <source>
        <dbReference type="ARBA" id="ARBA00022842"/>
    </source>
</evidence>
<feature type="binding site" evidence="7">
    <location>
        <position position="112"/>
    </location>
    <ligand>
        <name>Mg(2+)</name>
        <dbReference type="ChEBI" id="CHEBI:18420"/>
    </ligand>
</feature>
<dbReference type="InterPro" id="IPR023214">
    <property type="entry name" value="HAD_sf"/>
</dbReference>
<gene>
    <name evidence="8" type="ordered locus">Bache_3062</name>
</gene>
<dbReference type="GO" id="GO:0008781">
    <property type="term" value="F:N-acylneuraminate cytidylyltransferase activity"/>
    <property type="evidence" value="ECO:0007669"/>
    <property type="project" value="TreeGrafter"/>
</dbReference>
<evidence type="ECO:0000256" key="7">
    <source>
        <dbReference type="PIRSR" id="PIRSR006118-2"/>
    </source>
</evidence>
<dbReference type="KEGG" id="bhl:Bache_3062"/>